<dbReference type="EMBL" id="UYYB01016863">
    <property type="protein sequence ID" value="VDM70608.1"/>
    <property type="molecule type" value="Genomic_DNA"/>
</dbReference>
<name>A0A3P7KSR8_STRVU</name>
<evidence type="ECO:0000313" key="3">
    <source>
        <dbReference type="Proteomes" id="UP000270094"/>
    </source>
</evidence>
<evidence type="ECO:0000256" key="1">
    <source>
        <dbReference type="SAM" id="MobiDB-lite"/>
    </source>
</evidence>
<keyword evidence="3" id="KW-1185">Reference proteome</keyword>
<gene>
    <name evidence="2" type="ORF">SVUK_LOCUS5606</name>
</gene>
<reference evidence="2 3" key="1">
    <citation type="submission" date="2018-11" db="EMBL/GenBank/DDBJ databases">
        <authorList>
            <consortium name="Pathogen Informatics"/>
        </authorList>
    </citation>
    <scope>NUCLEOTIDE SEQUENCE [LARGE SCALE GENOMIC DNA]</scope>
</reference>
<sequence>MDQTFSGVVHAHPDVVELPSEAIDPETLEQFRQMGYANNDEVGPAVTYGAEWRVADAADVQPHWQHTQSYSTIPNAAYQQGHLQSWDSQVVYTAPPGPFHKNSQTQQPMFYVPESFDNSPSTKSVAYFAQSMDGYPMAVQSHHALQPQGTAGPPPPYSVPPPQHCPPSIPGYQHLQGSGSQPPLDSYASAVQRSEKELEMMRHQLGSALPDRPESFDPHIRQLLATRRLDQAALVNASFFPIFRLPSIEVLVLGV</sequence>
<accession>A0A3P7KSR8</accession>
<organism evidence="2 3">
    <name type="scientific">Strongylus vulgaris</name>
    <name type="common">Blood worm</name>
    <dbReference type="NCBI Taxonomy" id="40348"/>
    <lineage>
        <taxon>Eukaryota</taxon>
        <taxon>Metazoa</taxon>
        <taxon>Ecdysozoa</taxon>
        <taxon>Nematoda</taxon>
        <taxon>Chromadorea</taxon>
        <taxon>Rhabditida</taxon>
        <taxon>Rhabditina</taxon>
        <taxon>Rhabditomorpha</taxon>
        <taxon>Strongyloidea</taxon>
        <taxon>Strongylidae</taxon>
        <taxon>Strongylus</taxon>
    </lineage>
</organism>
<feature type="region of interest" description="Disordered" evidence="1">
    <location>
        <begin position="144"/>
        <end position="189"/>
    </location>
</feature>
<protein>
    <submittedName>
        <fullName evidence="2">Uncharacterized protein</fullName>
    </submittedName>
</protein>
<proteinExistence type="predicted"/>
<feature type="compositionally biased region" description="Pro residues" evidence="1">
    <location>
        <begin position="152"/>
        <end position="169"/>
    </location>
</feature>
<dbReference type="Proteomes" id="UP000270094">
    <property type="component" value="Unassembled WGS sequence"/>
</dbReference>
<dbReference type="AlphaFoldDB" id="A0A3P7KSR8"/>
<dbReference type="OrthoDB" id="5600252at2759"/>
<evidence type="ECO:0000313" key="2">
    <source>
        <dbReference type="EMBL" id="VDM70608.1"/>
    </source>
</evidence>